<feature type="transmembrane region" description="Helical" evidence="2">
    <location>
        <begin position="115"/>
        <end position="135"/>
    </location>
</feature>
<dbReference type="Proteomes" id="UP001295423">
    <property type="component" value="Unassembled WGS sequence"/>
</dbReference>
<feature type="transmembrane region" description="Helical" evidence="2">
    <location>
        <begin position="165"/>
        <end position="187"/>
    </location>
</feature>
<evidence type="ECO:0000256" key="2">
    <source>
        <dbReference type="SAM" id="Phobius"/>
    </source>
</evidence>
<feature type="region of interest" description="Disordered" evidence="1">
    <location>
        <begin position="1"/>
        <end position="34"/>
    </location>
</feature>
<keyword evidence="2" id="KW-0812">Transmembrane</keyword>
<evidence type="ECO:0000313" key="5">
    <source>
        <dbReference type="EMBL" id="CAJ1937834.1"/>
    </source>
</evidence>
<protein>
    <recommendedName>
        <fullName evidence="3 4">EGF-like domain-containing protein</fullName>
    </recommendedName>
</protein>
<feature type="compositionally biased region" description="Polar residues" evidence="1">
    <location>
        <begin position="8"/>
        <end position="31"/>
    </location>
</feature>
<reference evidence="5" key="1">
    <citation type="submission" date="2023-08" db="EMBL/GenBank/DDBJ databases">
        <authorList>
            <person name="Audoor S."/>
            <person name="Bilcke G."/>
        </authorList>
    </citation>
    <scope>NUCLEOTIDE SEQUENCE</scope>
</reference>
<dbReference type="InterPro" id="IPR000742">
    <property type="entry name" value="EGF"/>
</dbReference>
<feature type="transmembrane region" description="Helical" evidence="2">
    <location>
        <begin position="244"/>
        <end position="267"/>
    </location>
</feature>
<organism evidence="5 6">
    <name type="scientific">Cylindrotheca closterium</name>
    <dbReference type="NCBI Taxonomy" id="2856"/>
    <lineage>
        <taxon>Eukaryota</taxon>
        <taxon>Sar</taxon>
        <taxon>Stramenopiles</taxon>
        <taxon>Ochrophyta</taxon>
        <taxon>Bacillariophyta</taxon>
        <taxon>Bacillariophyceae</taxon>
        <taxon>Bacillariophycidae</taxon>
        <taxon>Bacillariales</taxon>
        <taxon>Bacillariaceae</taxon>
        <taxon>Cylindrotheca</taxon>
    </lineage>
</organism>
<evidence type="ECO:0000259" key="3">
    <source>
        <dbReference type="PROSITE" id="PS00022"/>
    </source>
</evidence>
<name>A0AAD2CLD0_9STRA</name>
<proteinExistence type="predicted"/>
<evidence type="ECO:0000259" key="4">
    <source>
        <dbReference type="PROSITE" id="PS01186"/>
    </source>
</evidence>
<accession>A0AAD2CLD0</accession>
<evidence type="ECO:0000313" key="6">
    <source>
        <dbReference type="Proteomes" id="UP001295423"/>
    </source>
</evidence>
<feature type="transmembrane region" description="Helical" evidence="2">
    <location>
        <begin position="79"/>
        <end position="103"/>
    </location>
</feature>
<comment type="caution">
    <text evidence="5">The sequence shown here is derived from an EMBL/GenBank/DDBJ whole genome shotgun (WGS) entry which is preliminary data.</text>
</comment>
<sequence>MATKRTNKSNIRNLSSPDEAQPTTLHSSHPQEASVLDDDHSDHAYRVKKDHGEDITSSKSLTQNTYSIIYVADPRSWAFFYGIVFFLIQICLMSFALIGAFDVGSSNFFKVPVDVSIWVRISGYIILLLSVPLFGDLLDTIEKTHEGYNPVVKCQTPHATFAKWVFANSLQFAFGIVFQFVTFVFIAKSSSVRDMLLNFAGLEFITKIDDLGFSLADRGYFTESLKNASKDVKDHKRTTTKGPWFRIVATVFLVCALLAGYSVIFYYQRTGAFLCTRMEVQFGDAFWAELPFFSGVYFVDKATRMDQRLVFGDERTDGKESFFRYCQSEKSFVFLPQQNNADDECKSESWYAKSPKSESYNILKSNANEWKTQRPGENAIFYSIDHFTMNCLDCSPDTCNIPLGGSCTTDDFSNKVCVCNEGFFGNQCQFEYDQICDTIEFDHRFAPFPIQKYDFPSRLEVVTTSSDYYMLYRNKAVYSYVYPSDSESSGYMNIIAFFGRRYYFLIVDWAGLFATKTEAGSEHAALFADLTPETAPAAFVKYMNTFLADGFLGDGELVSPLFVSEPLDLGTPQEKPDPTELAWHLVTTDWYGTRLGIGASISTRLLCTRCDDATGPYCELAGSCNSETSTCDCLDGGFVGPRCEYYDPAFNIL</sequence>
<evidence type="ECO:0000256" key="1">
    <source>
        <dbReference type="SAM" id="MobiDB-lite"/>
    </source>
</evidence>
<feature type="domain" description="EGF-like" evidence="3 4">
    <location>
        <begin position="417"/>
        <end position="428"/>
    </location>
</feature>
<gene>
    <name evidence="5" type="ORF">CYCCA115_LOCUS5841</name>
</gene>
<keyword evidence="2" id="KW-1133">Transmembrane helix</keyword>
<dbReference type="PROSITE" id="PS00022">
    <property type="entry name" value="EGF_1"/>
    <property type="match status" value="1"/>
</dbReference>
<keyword evidence="6" id="KW-1185">Reference proteome</keyword>
<keyword evidence="2" id="KW-0472">Membrane</keyword>
<dbReference type="PROSITE" id="PS01186">
    <property type="entry name" value="EGF_2"/>
    <property type="match status" value="1"/>
</dbReference>
<dbReference type="EMBL" id="CAKOGP040000668">
    <property type="protein sequence ID" value="CAJ1937834.1"/>
    <property type="molecule type" value="Genomic_DNA"/>
</dbReference>
<dbReference type="AlphaFoldDB" id="A0AAD2CLD0"/>